<organism evidence="2 3">
    <name type="scientific">Rubroshorea leprosula</name>
    <dbReference type="NCBI Taxonomy" id="152421"/>
    <lineage>
        <taxon>Eukaryota</taxon>
        <taxon>Viridiplantae</taxon>
        <taxon>Streptophyta</taxon>
        <taxon>Embryophyta</taxon>
        <taxon>Tracheophyta</taxon>
        <taxon>Spermatophyta</taxon>
        <taxon>Magnoliopsida</taxon>
        <taxon>eudicotyledons</taxon>
        <taxon>Gunneridae</taxon>
        <taxon>Pentapetalae</taxon>
        <taxon>rosids</taxon>
        <taxon>malvids</taxon>
        <taxon>Malvales</taxon>
        <taxon>Dipterocarpaceae</taxon>
        <taxon>Rubroshorea</taxon>
    </lineage>
</organism>
<gene>
    <name evidence="2" type="ORF">SLEP1_g44813</name>
</gene>
<accession>A0AAV5LHA2</accession>
<dbReference type="Proteomes" id="UP001054252">
    <property type="component" value="Unassembled WGS sequence"/>
</dbReference>
<proteinExistence type="predicted"/>
<feature type="compositionally biased region" description="Polar residues" evidence="1">
    <location>
        <begin position="1"/>
        <end position="14"/>
    </location>
</feature>
<keyword evidence="3" id="KW-1185">Reference proteome</keyword>
<reference evidence="2 3" key="1">
    <citation type="journal article" date="2021" name="Commun. Biol.">
        <title>The genome of Shorea leprosula (Dipterocarpaceae) highlights the ecological relevance of drought in aseasonal tropical rainforests.</title>
        <authorList>
            <person name="Ng K.K.S."/>
            <person name="Kobayashi M.J."/>
            <person name="Fawcett J.A."/>
            <person name="Hatakeyama M."/>
            <person name="Paape T."/>
            <person name="Ng C.H."/>
            <person name="Ang C.C."/>
            <person name="Tnah L.H."/>
            <person name="Lee C.T."/>
            <person name="Nishiyama T."/>
            <person name="Sese J."/>
            <person name="O'Brien M.J."/>
            <person name="Copetti D."/>
            <person name="Mohd Noor M.I."/>
            <person name="Ong R.C."/>
            <person name="Putra M."/>
            <person name="Sireger I.Z."/>
            <person name="Indrioko S."/>
            <person name="Kosugi Y."/>
            <person name="Izuno A."/>
            <person name="Isagi Y."/>
            <person name="Lee S.L."/>
            <person name="Shimizu K.K."/>
        </authorList>
    </citation>
    <scope>NUCLEOTIDE SEQUENCE [LARGE SCALE GENOMIC DNA]</scope>
    <source>
        <strain evidence="2">214</strain>
    </source>
</reference>
<sequence>MQKQNQKASPSSEQRSSEVHLCAEATRKQKENRAAKSLSTNYLPDLNRRQLHKCLPESQPFTTALPLLLPLTEQICIYIYLLPLPVTVLSFFHDSTNRF</sequence>
<dbReference type="AlphaFoldDB" id="A0AAV5LHA2"/>
<evidence type="ECO:0000313" key="2">
    <source>
        <dbReference type="EMBL" id="GKV36713.1"/>
    </source>
</evidence>
<evidence type="ECO:0000313" key="3">
    <source>
        <dbReference type="Proteomes" id="UP001054252"/>
    </source>
</evidence>
<dbReference type="EMBL" id="BPVZ01000118">
    <property type="protein sequence ID" value="GKV36713.1"/>
    <property type="molecule type" value="Genomic_DNA"/>
</dbReference>
<protein>
    <submittedName>
        <fullName evidence="2">Uncharacterized protein</fullName>
    </submittedName>
</protein>
<comment type="caution">
    <text evidence="2">The sequence shown here is derived from an EMBL/GenBank/DDBJ whole genome shotgun (WGS) entry which is preliminary data.</text>
</comment>
<feature type="region of interest" description="Disordered" evidence="1">
    <location>
        <begin position="1"/>
        <end position="39"/>
    </location>
</feature>
<feature type="compositionally biased region" description="Basic and acidic residues" evidence="1">
    <location>
        <begin position="25"/>
        <end position="34"/>
    </location>
</feature>
<name>A0AAV5LHA2_9ROSI</name>
<evidence type="ECO:0000256" key="1">
    <source>
        <dbReference type="SAM" id="MobiDB-lite"/>
    </source>
</evidence>